<dbReference type="STRING" id="1336337.A0A3N4KIW9"/>
<evidence type="ECO:0000256" key="2">
    <source>
        <dbReference type="ARBA" id="ARBA00010617"/>
    </source>
</evidence>
<organism evidence="8 9">
    <name type="scientific">Choiromyces venosus 120613-1</name>
    <dbReference type="NCBI Taxonomy" id="1336337"/>
    <lineage>
        <taxon>Eukaryota</taxon>
        <taxon>Fungi</taxon>
        <taxon>Dikarya</taxon>
        <taxon>Ascomycota</taxon>
        <taxon>Pezizomycotina</taxon>
        <taxon>Pezizomycetes</taxon>
        <taxon>Pezizales</taxon>
        <taxon>Tuberaceae</taxon>
        <taxon>Choiromyces</taxon>
    </lineage>
</organism>
<reference evidence="8 9" key="1">
    <citation type="journal article" date="2018" name="Nat. Ecol. Evol.">
        <title>Pezizomycetes genomes reveal the molecular basis of ectomycorrhizal truffle lifestyle.</title>
        <authorList>
            <person name="Murat C."/>
            <person name="Payen T."/>
            <person name="Noel B."/>
            <person name="Kuo A."/>
            <person name="Morin E."/>
            <person name="Chen J."/>
            <person name="Kohler A."/>
            <person name="Krizsan K."/>
            <person name="Balestrini R."/>
            <person name="Da Silva C."/>
            <person name="Montanini B."/>
            <person name="Hainaut M."/>
            <person name="Levati E."/>
            <person name="Barry K.W."/>
            <person name="Belfiori B."/>
            <person name="Cichocki N."/>
            <person name="Clum A."/>
            <person name="Dockter R.B."/>
            <person name="Fauchery L."/>
            <person name="Guy J."/>
            <person name="Iotti M."/>
            <person name="Le Tacon F."/>
            <person name="Lindquist E.A."/>
            <person name="Lipzen A."/>
            <person name="Malagnac F."/>
            <person name="Mello A."/>
            <person name="Molinier V."/>
            <person name="Miyauchi S."/>
            <person name="Poulain J."/>
            <person name="Riccioni C."/>
            <person name="Rubini A."/>
            <person name="Sitrit Y."/>
            <person name="Splivallo R."/>
            <person name="Traeger S."/>
            <person name="Wang M."/>
            <person name="Zifcakova L."/>
            <person name="Wipf D."/>
            <person name="Zambonelli A."/>
            <person name="Paolocci F."/>
            <person name="Nowrousian M."/>
            <person name="Ottonello S."/>
            <person name="Baldrian P."/>
            <person name="Spatafora J.W."/>
            <person name="Henrissat B."/>
            <person name="Nagy L.G."/>
            <person name="Aury J.M."/>
            <person name="Wincker P."/>
            <person name="Grigoriev I.V."/>
            <person name="Bonfante P."/>
            <person name="Martin F.M."/>
        </authorList>
    </citation>
    <scope>NUCLEOTIDE SEQUENCE [LARGE SCALE GENOMIC DNA]</scope>
    <source>
        <strain evidence="8 9">120613-1</strain>
    </source>
</reference>
<dbReference type="InterPro" id="IPR050121">
    <property type="entry name" value="Cytochrome_P450_monoxygenase"/>
</dbReference>
<keyword evidence="9" id="KW-1185">Reference proteome</keyword>
<keyword evidence="6" id="KW-0560">Oxidoreductase</keyword>
<feature type="binding site" description="axial binding residue" evidence="5">
    <location>
        <position position="478"/>
    </location>
    <ligand>
        <name>heme</name>
        <dbReference type="ChEBI" id="CHEBI:30413"/>
    </ligand>
    <ligandPart>
        <name>Fe</name>
        <dbReference type="ChEBI" id="CHEBI:18248"/>
    </ligandPart>
</feature>
<dbReference type="GO" id="GO:0005506">
    <property type="term" value="F:iron ion binding"/>
    <property type="evidence" value="ECO:0007669"/>
    <property type="project" value="InterPro"/>
</dbReference>
<evidence type="ECO:0000313" key="8">
    <source>
        <dbReference type="EMBL" id="RPB05795.1"/>
    </source>
</evidence>
<evidence type="ECO:0000256" key="1">
    <source>
        <dbReference type="ARBA" id="ARBA00001971"/>
    </source>
</evidence>
<dbReference type="Gene3D" id="1.10.630.10">
    <property type="entry name" value="Cytochrome P450"/>
    <property type="match status" value="1"/>
</dbReference>
<evidence type="ECO:0000313" key="9">
    <source>
        <dbReference type="Proteomes" id="UP000276215"/>
    </source>
</evidence>
<evidence type="ECO:0000256" key="3">
    <source>
        <dbReference type="ARBA" id="ARBA00022723"/>
    </source>
</evidence>
<dbReference type="GO" id="GO:0020037">
    <property type="term" value="F:heme binding"/>
    <property type="evidence" value="ECO:0007669"/>
    <property type="project" value="InterPro"/>
</dbReference>
<evidence type="ECO:0000256" key="7">
    <source>
        <dbReference type="SAM" id="Phobius"/>
    </source>
</evidence>
<keyword evidence="7" id="KW-1133">Transmembrane helix</keyword>
<dbReference type="SUPFAM" id="SSF48264">
    <property type="entry name" value="Cytochrome P450"/>
    <property type="match status" value="1"/>
</dbReference>
<dbReference type="PANTHER" id="PTHR24305">
    <property type="entry name" value="CYTOCHROME P450"/>
    <property type="match status" value="1"/>
</dbReference>
<dbReference type="PRINTS" id="PR00465">
    <property type="entry name" value="EP450IV"/>
</dbReference>
<evidence type="ECO:0000256" key="6">
    <source>
        <dbReference type="RuleBase" id="RU000461"/>
    </source>
</evidence>
<comment type="similarity">
    <text evidence="2 6">Belongs to the cytochrome P450 family.</text>
</comment>
<dbReference type="OrthoDB" id="3934656at2759"/>
<keyword evidence="6" id="KW-0503">Monooxygenase</keyword>
<keyword evidence="5 6" id="KW-0349">Heme</keyword>
<accession>A0A3N4KIW9</accession>
<keyword evidence="3 5" id="KW-0479">Metal-binding</keyword>
<protein>
    <submittedName>
        <fullName evidence="8">Cytochrome P450</fullName>
    </submittedName>
</protein>
<dbReference type="GO" id="GO:0016705">
    <property type="term" value="F:oxidoreductase activity, acting on paired donors, with incorporation or reduction of molecular oxygen"/>
    <property type="evidence" value="ECO:0007669"/>
    <property type="project" value="InterPro"/>
</dbReference>
<dbReference type="EMBL" id="ML120352">
    <property type="protein sequence ID" value="RPB05795.1"/>
    <property type="molecule type" value="Genomic_DNA"/>
</dbReference>
<dbReference type="PANTHER" id="PTHR24305:SF166">
    <property type="entry name" value="CYTOCHROME P450 12A4, MITOCHONDRIAL-RELATED"/>
    <property type="match status" value="1"/>
</dbReference>
<evidence type="ECO:0000256" key="5">
    <source>
        <dbReference type="PIRSR" id="PIRSR602403-1"/>
    </source>
</evidence>
<dbReference type="InterPro" id="IPR002403">
    <property type="entry name" value="Cyt_P450_E_grp-IV"/>
</dbReference>
<dbReference type="PRINTS" id="PR00385">
    <property type="entry name" value="P450"/>
</dbReference>
<keyword evidence="7" id="KW-0812">Transmembrane</keyword>
<name>A0A3N4KIW9_9PEZI</name>
<feature type="transmembrane region" description="Helical" evidence="7">
    <location>
        <begin position="55"/>
        <end position="77"/>
    </location>
</feature>
<dbReference type="InterPro" id="IPR036396">
    <property type="entry name" value="Cyt_P450_sf"/>
</dbReference>
<dbReference type="AlphaFoldDB" id="A0A3N4KIW9"/>
<feature type="transmembrane region" description="Helical" evidence="7">
    <location>
        <begin position="6"/>
        <end position="34"/>
    </location>
</feature>
<dbReference type="GO" id="GO:0004497">
    <property type="term" value="F:monooxygenase activity"/>
    <property type="evidence" value="ECO:0007669"/>
    <property type="project" value="UniProtKB-KW"/>
</dbReference>
<evidence type="ECO:0000256" key="4">
    <source>
        <dbReference type="ARBA" id="ARBA00023004"/>
    </source>
</evidence>
<dbReference type="Proteomes" id="UP000276215">
    <property type="component" value="Unassembled WGS sequence"/>
</dbReference>
<comment type="cofactor">
    <cofactor evidence="1 5">
        <name>heme</name>
        <dbReference type="ChEBI" id="CHEBI:30413"/>
    </cofactor>
</comment>
<keyword evidence="7" id="KW-0472">Membrane</keyword>
<gene>
    <name evidence="8" type="ORF">L873DRAFT_1661839</name>
</gene>
<dbReference type="InterPro" id="IPR001128">
    <property type="entry name" value="Cyt_P450"/>
</dbReference>
<sequence length="534" mass="60352">MAISSLIPVIASVLTILRQNLVLILLVTGASAIIRRKYFHPLSKFPGPCKSLLSYLHGHTLLIAPVFAGITTLWRAYIMLTRRMHLLDMDLHRKYGPVFRDGPNSLSFSEPAAIEQIYGYRPRGEFEKSDWVLIFSENGKGVDYNTFSALYNEQHTKMRKWVAGTYSMSRILDYESRFNENISRWIGRLAGFNGEPIEFFSWLHYLTLDIISDIVYGNPLGFVEKGFDIHNYRKDLHAAFGVITVAGYLPSLVALTKTRLLRPLLAPSPKDKSGYGRLIGIAQSVVQERIRKGNTLNKPHLADDFINARREGGQNPPREDQVLAEVRSTIDAGSDSTAAAITGAINFLLRNQHAYDKLVAEIKDFSASGQLSSPVTYHETTKMEYLNAVIKESLRLFPPFQGAFTRLVPESGAEVMPGVFVPGGVEVGVNCYVSNRNKDVFGEDAEEFLPERWLTIDNPETRRKEKYINTFGYGSRICLGKNIAMIEIGKCLVELLRNFHISLVNPDIPMKEVNVLQMLVEDFFLTMRERENKF</sequence>
<dbReference type="InterPro" id="IPR017972">
    <property type="entry name" value="Cyt_P450_CS"/>
</dbReference>
<proteinExistence type="inferred from homology"/>
<keyword evidence="4 5" id="KW-0408">Iron</keyword>
<dbReference type="PROSITE" id="PS00086">
    <property type="entry name" value="CYTOCHROME_P450"/>
    <property type="match status" value="1"/>
</dbReference>
<dbReference type="CDD" id="cd11060">
    <property type="entry name" value="CYP57A1-like"/>
    <property type="match status" value="1"/>
</dbReference>
<dbReference type="Pfam" id="PF00067">
    <property type="entry name" value="p450"/>
    <property type="match status" value="1"/>
</dbReference>